<name>A0AA35JKB0_SACK1</name>
<dbReference type="EMBL" id="OX365902">
    <property type="protein sequence ID" value="CAI4062321.1"/>
    <property type="molecule type" value="Genomic_DNA"/>
</dbReference>
<sequence length="372" mass="40336">MSSVAKGGVTFAIISCVYLFPPADPLTHAYAGLHSLNERSLVSYSIVYVAMNRSSRAFQVPNRIITKEDITPLSRSHAKKTDSPGTAATGDSTGASAVDAAPIIITTARSIDTAGSLSEDTTDDDNVEVGLSQNADDDGDDDDNLESTLGYSSEPDPLFSPCHQPSFTNNTFIYGADNEFPVEENQNKKGFHTDSEGSLFLPQLQQSFLFGDSGKSDASNTDFWKEVNGTAEEAICLQDTRQRKCSLVALHPGDATPGSDDTLGIEDFIKDDINSTEVIDSSASSSSETSSSSCLFDNLDYNIKLLCYRDNEGKFTLKKRKFLKSSLRSSSAISKKWKPMSKRDKLLKRAIRRKSGVCQTLSAGFGIGEFML</sequence>
<keyword evidence="2" id="KW-1185">Reference proteome</keyword>
<dbReference type="OrthoDB" id="4069767at2759"/>
<organism evidence="1 2">
    <name type="scientific">Saccharomyces kudriavzevii (strain ATCC MYA-4449 / AS 2.2408 / CBS 8840 / NBRC 1802 / NCYC 2889)</name>
    <name type="common">Yeast</name>
    <dbReference type="NCBI Taxonomy" id="226230"/>
    <lineage>
        <taxon>Eukaryota</taxon>
        <taxon>Fungi</taxon>
        <taxon>Dikarya</taxon>
        <taxon>Ascomycota</taxon>
        <taxon>Saccharomycotina</taxon>
        <taxon>Saccharomycetes</taxon>
        <taxon>Saccharomycetales</taxon>
        <taxon>Saccharomycetaceae</taxon>
        <taxon>Saccharomyces</taxon>
    </lineage>
</organism>
<reference evidence="1" key="1">
    <citation type="submission" date="2022-10" db="EMBL/GenBank/DDBJ databases">
        <authorList>
            <person name="Byrne P K."/>
        </authorList>
    </citation>
    <scope>NUCLEOTIDE SEQUENCE</scope>
    <source>
        <strain evidence="1">IFO1802</strain>
    </source>
</reference>
<protein>
    <submittedName>
        <fullName evidence="1">Uncharacterized protein</fullName>
    </submittedName>
</protein>
<gene>
    <name evidence="1" type="primary">SKDI07G3290</name>
    <name evidence="1" type="ORF">SKDI_07G3290</name>
</gene>
<proteinExistence type="predicted"/>
<evidence type="ECO:0000313" key="2">
    <source>
        <dbReference type="Proteomes" id="UP001162087"/>
    </source>
</evidence>
<accession>A0AA35JKB0</accession>
<dbReference type="Proteomes" id="UP001162087">
    <property type="component" value="Chromosome 7"/>
</dbReference>
<evidence type="ECO:0000313" key="1">
    <source>
        <dbReference type="EMBL" id="CAI4062321.1"/>
    </source>
</evidence>